<dbReference type="EMBL" id="ANIK01000092">
    <property type="protein sequence ID" value="EMJ92141.1"/>
    <property type="molecule type" value="Genomic_DNA"/>
</dbReference>
<organism evidence="2 3">
    <name type="scientific">Leptospira alstonii serovar Sichuan str. 79601</name>
    <dbReference type="NCBI Taxonomy" id="1218565"/>
    <lineage>
        <taxon>Bacteria</taxon>
        <taxon>Pseudomonadati</taxon>
        <taxon>Spirochaetota</taxon>
        <taxon>Spirochaetia</taxon>
        <taxon>Leptospirales</taxon>
        <taxon>Leptospiraceae</taxon>
        <taxon>Leptospira</taxon>
    </lineage>
</organism>
<accession>M6CNM5</accession>
<dbReference type="AlphaFoldDB" id="M6CNM5"/>
<sequence length="58" mass="6154">MAHVHRFLNFGISSTPILGGVPAFLAIRILHKGGQGGSIPETRSLESVSLSSESDHLK</sequence>
<reference evidence="2 3" key="1">
    <citation type="submission" date="2013-01" db="EMBL/GenBank/DDBJ databases">
        <authorList>
            <person name="Harkins D.M."/>
            <person name="Durkin A.S."/>
            <person name="Brinkac L.M."/>
            <person name="Haft D.H."/>
            <person name="Selengut J.D."/>
            <person name="Sanka R."/>
            <person name="DePew J."/>
            <person name="Purushe J."/>
            <person name="Galloway R.L."/>
            <person name="Vinetz J.M."/>
            <person name="Sutton G.G."/>
            <person name="Nierman W.C."/>
            <person name="Fouts D.E."/>
        </authorList>
    </citation>
    <scope>NUCLEOTIDE SEQUENCE [LARGE SCALE GENOMIC DNA]</scope>
    <source>
        <strain evidence="2 3">79601</strain>
    </source>
</reference>
<name>M6CNM5_9LEPT</name>
<evidence type="ECO:0000256" key="1">
    <source>
        <dbReference type="SAM" id="MobiDB-lite"/>
    </source>
</evidence>
<evidence type="ECO:0000313" key="3">
    <source>
        <dbReference type="Proteomes" id="UP000011988"/>
    </source>
</evidence>
<comment type="caution">
    <text evidence="2">The sequence shown here is derived from an EMBL/GenBank/DDBJ whole genome shotgun (WGS) entry which is preliminary data.</text>
</comment>
<dbReference type="Proteomes" id="UP000011988">
    <property type="component" value="Unassembled WGS sequence"/>
</dbReference>
<proteinExistence type="predicted"/>
<evidence type="ECO:0000313" key="2">
    <source>
        <dbReference type="EMBL" id="EMJ92141.1"/>
    </source>
</evidence>
<protein>
    <submittedName>
        <fullName evidence="2">Uncharacterized protein</fullName>
    </submittedName>
</protein>
<dbReference type="PATRIC" id="fig|1218565.3.peg.3706"/>
<feature type="region of interest" description="Disordered" evidence="1">
    <location>
        <begin position="34"/>
        <end position="58"/>
    </location>
</feature>
<gene>
    <name evidence="2" type="ORF">LEP1GSC194_1644</name>
</gene>